<evidence type="ECO:0000256" key="2">
    <source>
        <dbReference type="ARBA" id="ARBA00022827"/>
    </source>
</evidence>
<gene>
    <name evidence="4" type="ORF">COO20_11430</name>
</gene>
<sequence length="428" mass="44865">MAETITPTSPSQLRDAIAWAVADKVPLEIIGQGSKRAYGHRVAASHVLDLSKLTGILFYQPEELVISAHAGTPIAEIAALLADKNQQFQFEPGDFPLLLGDGGTSHSGTLGGLVACNLSGPRRLKSGAARDHVLGFEAISGRAEDFKSGGRVMKNVTGFDLSKLMAGSFGTLAVMHTITLKAMPRPETIRTVIIPCDDVSFAGRAMTLAMGSENEVSGAAWVPASLCAMHIQDGAAQEIAASAQNAVALRLEGPEQSVIWRAEALARLLGDIGPNAILPIADSLSLWQAIADVTPMQGNAGVLWRLSVPPASGAAVVTALRALAGAGEVDFMLDWAGGLIWARYAHCDISLASHIREIAGQVGGNATLIRAPEDTRRDVSVFHPVSPEISRINHKISENFDPFGILNPGRMALLSPGASVLADMTAGA</sequence>
<name>A0A2N3KUJ0_9PROT</name>
<dbReference type="Proteomes" id="UP000233597">
    <property type="component" value="Unassembled WGS sequence"/>
</dbReference>
<dbReference type="GO" id="GO:0071949">
    <property type="term" value="F:FAD binding"/>
    <property type="evidence" value="ECO:0007669"/>
    <property type="project" value="InterPro"/>
</dbReference>
<dbReference type="Pfam" id="PF01565">
    <property type="entry name" value="FAD_binding_4"/>
    <property type="match status" value="1"/>
</dbReference>
<evidence type="ECO:0000313" key="4">
    <source>
        <dbReference type="EMBL" id="PKR54143.1"/>
    </source>
</evidence>
<dbReference type="SUPFAM" id="SSF56176">
    <property type="entry name" value="FAD-binding/transporter-associated domain-like"/>
    <property type="match status" value="1"/>
</dbReference>
<dbReference type="SUPFAM" id="SSF55103">
    <property type="entry name" value="FAD-linked oxidases, C-terminal domain"/>
    <property type="match status" value="1"/>
</dbReference>
<dbReference type="GO" id="GO:0003824">
    <property type="term" value="F:catalytic activity"/>
    <property type="evidence" value="ECO:0007669"/>
    <property type="project" value="InterPro"/>
</dbReference>
<evidence type="ECO:0000313" key="5">
    <source>
        <dbReference type="Proteomes" id="UP000233597"/>
    </source>
</evidence>
<evidence type="ECO:0000256" key="1">
    <source>
        <dbReference type="ARBA" id="ARBA00022630"/>
    </source>
</evidence>
<dbReference type="OrthoDB" id="9811557at2"/>
<dbReference type="PROSITE" id="PS51387">
    <property type="entry name" value="FAD_PCMH"/>
    <property type="match status" value="1"/>
</dbReference>
<feature type="domain" description="FAD-binding PCMH-type" evidence="3">
    <location>
        <begin position="1"/>
        <end position="185"/>
    </location>
</feature>
<dbReference type="PANTHER" id="PTHR11748">
    <property type="entry name" value="D-LACTATE DEHYDROGENASE"/>
    <property type="match status" value="1"/>
</dbReference>
<dbReference type="AlphaFoldDB" id="A0A2N3KUJ0"/>
<proteinExistence type="predicted"/>
<organism evidence="4 5">
    <name type="scientific">Thalassospira marina</name>
    <dbReference type="NCBI Taxonomy" id="2048283"/>
    <lineage>
        <taxon>Bacteria</taxon>
        <taxon>Pseudomonadati</taxon>
        <taxon>Pseudomonadota</taxon>
        <taxon>Alphaproteobacteria</taxon>
        <taxon>Rhodospirillales</taxon>
        <taxon>Thalassospiraceae</taxon>
        <taxon>Thalassospira</taxon>
    </lineage>
</organism>
<dbReference type="InterPro" id="IPR036318">
    <property type="entry name" value="FAD-bd_PCMH-like_sf"/>
</dbReference>
<accession>A0A2N3KUJ0</accession>
<evidence type="ECO:0000259" key="3">
    <source>
        <dbReference type="PROSITE" id="PS51387"/>
    </source>
</evidence>
<dbReference type="EMBL" id="NWTK01000006">
    <property type="protein sequence ID" value="PKR54143.1"/>
    <property type="molecule type" value="Genomic_DNA"/>
</dbReference>
<dbReference type="RefSeq" id="WP_101266560.1">
    <property type="nucleotide sequence ID" value="NZ_NWTK01000006.1"/>
</dbReference>
<reference evidence="4 5" key="1">
    <citation type="submission" date="2017-09" db="EMBL/GenBank/DDBJ databases">
        <title>Biodiversity and function of Thalassospira species in the particle-attached aromatic-hydrocarbon-degrading consortia from the surface seawater of the South China Sea.</title>
        <authorList>
            <person name="Dong C."/>
            <person name="Liu R."/>
            <person name="Shao Z."/>
        </authorList>
    </citation>
    <scope>NUCLEOTIDE SEQUENCE [LARGE SCALE GENOMIC DNA]</scope>
    <source>
        <strain evidence="4 5">CSC1P2</strain>
    </source>
</reference>
<comment type="caution">
    <text evidence="4">The sequence shown here is derived from an EMBL/GenBank/DDBJ whole genome shotgun (WGS) entry which is preliminary data.</text>
</comment>
<keyword evidence="1" id="KW-0285">Flavoprotein</keyword>
<dbReference type="InterPro" id="IPR016166">
    <property type="entry name" value="FAD-bd_PCMH"/>
</dbReference>
<dbReference type="PANTHER" id="PTHR11748:SF103">
    <property type="entry name" value="GLYCOLATE OXIDASE SUBUNIT GLCE"/>
    <property type="match status" value="1"/>
</dbReference>
<dbReference type="InterPro" id="IPR016164">
    <property type="entry name" value="FAD-linked_Oxase-like_C"/>
</dbReference>
<protein>
    <submittedName>
        <fullName evidence="4">FAD/FMN-containing dehydrogenase</fullName>
    </submittedName>
</protein>
<dbReference type="InterPro" id="IPR006094">
    <property type="entry name" value="Oxid_FAD_bind_N"/>
</dbReference>
<keyword evidence="2" id="KW-0274">FAD</keyword>
<dbReference type="InterPro" id="IPR016169">
    <property type="entry name" value="FAD-bd_PCMH_sub2"/>
</dbReference>
<dbReference type="Gene3D" id="3.30.465.10">
    <property type="match status" value="1"/>
</dbReference>